<sequence length="90" mass="10233">MQIINRAEEEHEQEVANVYLCRDTYIQHPSTSQLAHSQIGDYNQLSIADVDVDTSLSMAKKIQSELTKGSEQKPKTIVQSKTKKYTTYSI</sequence>
<organism evidence="1 2">
    <name type="scientific">Romanomermis culicivorax</name>
    <name type="common">Nematode worm</name>
    <dbReference type="NCBI Taxonomy" id="13658"/>
    <lineage>
        <taxon>Eukaryota</taxon>
        <taxon>Metazoa</taxon>
        <taxon>Ecdysozoa</taxon>
        <taxon>Nematoda</taxon>
        <taxon>Enoplea</taxon>
        <taxon>Dorylaimia</taxon>
        <taxon>Mermithida</taxon>
        <taxon>Mermithoidea</taxon>
        <taxon>Mermithidae</taxon>
        <taxon>Romanomermis</taxon>
    </lineage>
</organism>
<dbReference type="WBParaSite" id="nRc.2.0.1.t12728-RA">
    <property type="protein sequence ID" value="nRc.2.0.1.t12728-RA"/>
    <property type="gene ID" value="nRc.2.0.1.g12728"/>
</dbReference>
<evidence type="ECO:0000313" key="2">
    <source>
        <dbReference type="WBParaSite" id="nRc.2.0.1.t12728-RA"/>
    </source>
</evidence>
<proteinExistence type="predicted"/>
<name>A0A915IFN9_ROMCU</name>
<dbReference type="Proteomes" id="UP000887565">
    <property type="component" value="Unplaced"/>
</dbReference>
<keyword evidence="1" id="KW-1185">Reference proteome</keyword>
<evidence type="ECO:0000313" key="1">
    <source>
        <dbReference type="Proteomes" id="UP000887565"/>
    </source>
</evidence>
<protein>
    <submittedName>
        <fullName evidence="2">Uncharacterized protein</fullName>
    </submittedName>
</protein>
<accession>A0A915IFN9</accession>
<dbReference type="AlphaFoldDB" id="A0A915IFN9"/>
<reference evidence="2" key="1">
    <citation type="submission" date="2022-11" db="UniProtKB">
        <authorList>
            <consortium name="WormBaseParasite"/>
        </authorList>
    </citation>
    <scope>IDENTIFICATION</scope>
</reference>